<protein>
    <submittedName>
        <fullName evidence="2">Meromycolate extension acyl carrier protein</fullName>
    </submittedName>
</protein>
<dbReference type="InterPro" id="IPR036736">
    <property type="entry name" value="ACP-like_sf"/>
</dbReference>
<feature type="domain" description="Carrier" evidence="1">
    <location>
        <begin position="1"/>
        <end position="78"/>
    </location>
</feature>
<dbReference type="InterPro" id="IPR009081">
    <property type="entry name" value="PP-bd_ACP"/>
</dbReference>
<dbReference type="PROSITE" id="PS50075">
    <property type="entry name" value="CARRIER"/>
    <property type="match status" value="1"/>
</dbReference>
<dbReference type="Pfam" id="PF00550">
    <property type="entry name" value="PP-binding"/>
    <property type="match status" value="1"/>
</dbReference>
<evidence type="ECO:0000313" key="3">
    <source>
        <dbReference type="Proteomes" id="UP000235464"/>
    </source>
</evidence>
<organism evidence="2 3">
    <name type="scientific">Streptomyces chartreusis NRRL 3882</name>
    <dbReference type="NCBI Taxonomy" id="1079985"/>
    <lineage>
        <taxon>Bacteria</taxon>
        <taxon>Bacillati</taxon>
        <taxon>Actinomycetota</taxon>
        <taxon>Actinomycetes</taxon>
        <taxon>Kitasatosporales</taxon>
        <taxon>Streptomycetaceae</taxon>
        <taxon>Streptomyces</taxon>
    </lineage>
</organism>
<reference evidence="3" key="1">
    <citation type="submission" date="2017-11" db="EMBL/GenBank/DDBJ databases">
        <authorList>
            <person name="Wibberg D."/>
        </authorList>
    </citation>
    <scope>NUCLEOTIDE SEQUENCE [LARGE SCALE GENOMIC DNA]</scope>
</reference>
<accession>A0A2N9B7S6</accession>
<dbReference type="SUPFAM" id="SSF47336">
    <property type="entry name" value="ACP-like"/>
    <property type="match status" value="1"/>
</dbReference>
<proteinExistence type="predicted"/>
<name>A0A2N9B7S6_STRCX</name>
<gene>
    <name evidence="2" type="primary">acpM</name>
    <name evidence="2" type="ORF">SCNRRL3882_2868</name>
</gene>
<dbReference type="AlphaFoldDB" id="A0A2N9B7S6"/>
<sequence length="81" mass="9103">MTEQQFLAVLAPLIEEITGNAFSQEQLDVTFGDLDIDSLNQIEIISRIEDEFDCHIEDSTLRTIRTPRGLLDHISKSTSPA</sequence>
<dbReference type="Proteomes" id="UP000235464">
    <property type="component" value="Chromosome I"/>
</dbReference>
<dbReference type="OrthoDB" id="4409886at2"/>
<evidence type="ECO:0000259" key="1">
    <source>
        <dbReference type="PROSITE" id="PS50075"/>
    </source>
</evidence>
<evidence type="ECO:0000313" key="2">
    <source>
        <dbReference type="EMBL" id="SOR79406.1"/>
    </source>
</evidence>
<keyword evidence="3" id="KW-1185">Reference proteome</keyword>
<dbReference type="Gene3D" id="1.10.1200.10">
    <property type="entry name" value="ACP-like"/>
    <property type="match status" value="1"/>
</dbReference>
<dbReference type="EMBL" id="LT963352">
    <property type="protein sequence ID" value="SOR79406.1"/>
    <property type="molecule type" value="Genomic_DNA"/>
</dbReference>
<dbReference type="RefSeq" id="WP_010045791.1">
    <property type="nucleotide sequence ID" value="NZ_LT962942.1"/>
</dbReference>